<evidence type="ECO:0000256" key="2">
    <source>
        <dbReference type="ARBA" id="ARBA00022448"/>
    </source>
</evidence>
<evidence type="ECO:0000313" key="11">
    <source>
        <dbReference type="EMBL" id="UOE26907.1"/>
    </source>
</evidence>
<evidence type="ECO:0000256" key="4">
    <source>
        <dbReference type="ARBA" id="ARBA00022496"/>
    </source>
</evidence>
<dbReference type="InterPro" id="IPR003439">
    <property type="entry name" value="ABC_transporter-like_ATP-bd"/>
</dbReference>
<dbReference type="GO" id="GO:0005524">
    <property type="term" value="F:ATP binding"/>
    <property type="evidence" value="ECO:0007669"/>
    <property type="project" value="UniProtKB-KW"/>
</dbReference>
<proteinExistence type="predicted"/>
<keyword evidence="2" id="KW-0813">Transport</keyword>
<evidence type="ECO:0000259" key="10">
    <source>
        <dbReference type="PROSITE" id="PS50893"/>
    </source>
</evidence>
<keyword evidence="6 11" id="KW-0067">ATP-binding</keyword>
<accession>A0ABY4AUQ1</accession>
<sequence>MITIEAVDKHYRATRALGPVDLEIASGGLTALVGPNGAGKSTLLTIVGRLLDPDSGRVRVGGLDVVTAKPRELAKVVSILKQENHFVARLTVRQLVSFGRFPHSQGRLTAADREAVDRALAFLDLEGFEERFLDELSGGQRQRAFVAMVLAQDTEVVLLDEPLAALDMRHAAAMMQRLRDAADELGKTIVLVVHDVNFASAYADRIIALAEGRIVASGTPEEIMRPQVLSAVFDTPVDVVQHGGHRLAVYYRPAPTTQEHVAVMPDDDFGMPRNHAPAEASVPEF</sequence>
<feature type="domain" description="ABC transporter" evidence="10">
    <location>
        <begin position="2"/>
        <end position="236"/>
    </location>
</feature>
<keyword evidence="4" id="KW-0410">Iron transport</keyword>
<keyword evidence="3" id="KW-1003">Cell membrane</keyword>
<dbReference type="EMBL" id="CP094533">
    <property type="protein sequence ID" value="UOE26907.1"/>
    <property type="molecule type" value="Genomic_DNA"/>
</dbReference>
<dbReference type="InterPro" id="IPR003593">
    <property type="entry name" value="AAA+_ATPase"/>
</dbReference>
<dbReference type="PROSITE" id="PS00211">
    <property type="entry name" value="ABC_TRANSPORTER_1"/>
    <property type="match status" value="1"/>
</dbReference>
<evidence type="ECO:0000256" key="6">
    <source>
        <dbReference type="ARBA" id="ARBA00022840"/>
    </source>
</evidence>
<dbReference type="Pfam" id="PF00005">
    <property type="entry name" value="ABC_tran"/>
    <property type="match status" value="1"/>
</dbReference>
<keyword evidence="8" id="KW-0406">Ion transport</keyword>
<evidence type="ECO:0000256" key="8">
    <source>
        <dbReference type="ARBA" id="ARBA00023065"/>
    </source>
</evidence>
<dbReference type="Gene3D" id="3.40.50.300">
    <property type="entry name" value="P-loop containing nucleotide triphosphate hydrolases"/>
    <property type="match status" value="1"/>
</dbReference>
<evidence type="ECO:0000256" key="9">
    <source>
        <dbReference type="ARBA" id="ARBA00023136"/>
    </source>
</evidence>
<evidence type="ECO:0000313" key="12">
    <source>
        <dbReference type="Proteomes" id="UP000831304"/>
    </source>
</evidence>
<dbReference type="RefSeq" id="WP_243569739.1">
    <property type="nucleotide sequence ID" value="NZ_BAAARD010000003.1"/>
</dbReference>
<name>A0ABY4AUQ1_9MICO</name>
<keyword evidence="5" id="KW-0547">Nucleotide-binding</keyword>
<dbReference type="CDD" id="cd03214">
    <property type="entry name" value="ABC_Iron-Siderophores_B12_Hemin"/>
    <property type="match status" value="1"/>
</dbReference>
<dbReference type="PROSITE" id="PS50893">
    <property type="entry name" value="ABC_TRANSPORTER_2"/>
    <property type="match status" value="1"/>
</dbReference>
<evidence type="ECO:0000256" key="5">
    <source>
        <dbReference type="ARBA" id="ARBA00022741"/>
    </source>
</evidence>
<dbReference type="InterPro" id="IPR051535">
    <property type="entry name" value="Siderophore_ABC-ATPase"/>
</dbReference>
<comment type="subcellular location">
    <subcellularLocation>
        <location evidence="1">Cell membrane</location>
        <topology evidence="1">Peripheral membrane protein</topology>
    </subcellularLocation>
</comment>
<evidence type="ECO:0000256" key="3">
    <source>
        <dbReference type="ARBA" id="ARBA00022475"/>
    </source>
</evidence>
<keyword evidence="9" id="KW-0472">Membrane</keyword>
<dbReference type="Proteomes" id="UP000831304">
    <property type="component" value="Chromosome"/>
</dbReference>
<keyword evidence="12" id="KW-1185">Reference proteome</keyword>
<evidence type="ECO:0000256" key="7">
    <source>
        <dbReference type="ARBA" id="ARBA00023004"/>
    </source>
</evidence>
<gene>
    <name evidence="11" type="ORF">MTP13_03735</name>
</gene>
<dbReference type="PANTHER" id="PTHR42771">
    <property type="entry name" value="IRON(3+)-HYDROXAMATE IMPORT ATP-BINDING PROTEIN FHUC"/>
    <property type="match status" value="1"/>
</dbReference>
<protein>
    <submittedName>
        <fullName evidence="11">ATP-binding cassette domain-containing protein</fullName>
    </submittedName>
</protein>
<organism evidence="11 12">
    <name type="scientific">Agromyces soli</name>
    <dbReference type="NCBI Taxonomy" id="659012"/>
    <lineage>
        <taxon>Bacteria</taxon>
        <taxon>Bacillati</taxon>
        <taxon>Actinomycetota</taxon>
        <taxon>Actinomycetes</taxon>
        <taxon>Micrococcales</taxon>
        <taxon>Microbacteriaceae</taxon>
        <taxon>Agromyces</taxon>
    </lineage>
</organism>
<dbReference type="SMART" id="SM00382">
    <property type="entry name" value="AAA"/>
    <property type="match status" value="1"/>
</dbReference>
<dbReference type="InterPro" id="IPR027417">
    <property type="entry name" value="P-loop_NTPase"/>
</dbReference>
<dbReference type="SUPFAM" id="SSF52540">
    <property type="entry name" value="P-loop containing nucleoside triphosphate hydrolases"/>
    <property type="match status" value="1"/>
</dbReference>
<dbReference type="PANTHER" id="PTHR42771:SF3">
    <property type="entry name" value="PETROBACTIN IMPORT ATP-BINDING PROTEIN YCLP"/>
    <property type="match status" value="1"/>
</dbReference>
<dbReference type="InterPro" id="IPR017871">
    <property type="entry name" value="ABC_transporter-like_CS"/>
</dbReference>
<keyword evidence="7" id="KW-0408">Iron</keyword>
<reference evidence="11 12" key="1">
    <citation type="submission" date="2022-03" db="EMBL/GenBank/DDBJ databases">
        <title>Agromyces sp. isolated from the gut of P. brevitarsis seulensis larvae.</title>
        <authorList>
            <person name="Won M."/>
            <person name="Kwon S.-W."/>
        </authorList>
    </citation>
    <scope>NUCLEOTIDE SEQUENCE [LARGE SCALE GENOMIC DNA]</scope>
    <source>
        <strain evidence="11 12">KACC 16215</strain>
    </source>
</reference>
<evidence type="ECO:0000256" key="1">
    <source>
        <dbReference type="ARBA" id="ARBA00004202"/>
    </source>
</evidence>